<name>A0A5A7PJN9_STRAF</name>
<protein>
    <submittedName>
        <fullName evidence="2">COP1-interacting protein 4</fullName>
    </submittedName>
</protein>
<sequence length="312" mass="35998">MSATIVCSNVEKPVFVETNLGTRFVAVAPPDITAKDFKRELERTHMNCFPDFGRIRVNALMVQLKSHLYHLAESFPLKYAFHDSKGTWFLQMGVHPFNFKNTKVRQNTNSAANIDTGSVILRRKPLTYKDNKKRIEKKRKEVDIWRFPFLRSSFLIFFLIIRTLKRKKKKKIRKHKIENRIQKDTILEACNEKVSESASISGIIEKYFSDNDEVASTPFSRYFNSSTNYRNSNFQPDINISQMTGHINKPGYESSKKPEVGKRILQASRSLGLSPSNQRPALSLCRDTDRKSQPLCKLSAVVQNLAFELNEK</sequence>
<evidence type="ECO:0000256" key="1">
    <source>
        <dbReference type="SAM" id="Phobius"/>
    </source>
</evidence>
<proteinExistence type="predicted"/>
<keyword evidence="1" id="KW-0472">Membrane</keyword>
<reference evidence="3" key="1">
    <citation type="journal article" date="2019" name="Curr. Biol.">
        <title>Genome Sequence of Striga asiatica Provides Insight into the Evolution of Plant Parasitism.</title>
        <authorList>
            <person name="Yoshida S."/>
            <person name="Kim S."/>
            <person name="Wafula E.K."/>
            <person name="Tanskanen J."/>
            <person name="Kim Y.M."/>
            <person name="Honaas L."/>
            <person name="Yang Z."/>
            <person name="Spallek T."/>
            <person name="Conn C.E."/>
            <person name="Ichihashi Y."/>
            <person name="Cheong K."/>
            <person name="Cui S."/>
            <person name="Der J.P."/>
            <person name="Gundlach H."/>
            <person name="Jiao Y."/>
            <person name="Hori C."/>
            <person name="Ishida J.K."/>
            <person name="Kasahara H."/>
            <person name="Kiba T."/>
            <person name="Kim M.S."/>
            <person name="Koo N."/>
            <person name="Laohavisit A."/>
            <person name="Lee Y.H."/>
            <person name="Lumba S."/>
            <person name="McCourt P."/>
            <person name="Mortimer J.C."/>
            <person name="Mutuku J.M."/>
            <person name="Nomura T."/>
            <person name="Sasaki-Sekimoto Y."/>
            <person name="Seto Y."/>
            <person name="Wang Y."/>
            <person name="Wakatake T."/>
            <person name="Sakakibara H."/>
            <person name="Demura T."/>
            <person name="Yamaguchi S."/>
            <person name="Yoneyama K."/>
            <person name="Manabe R.I."/>
            <person name="Nelson D.C."/>
            <person name="Schulman A.H."/>
            <person name="Timko M.P."/>
            <person name="dePamphilis C.W."/>
            <person name="Choi D."/>
            <person name="Shirasu K."/>
        </authorList>
    </citation>
    <scope>NUCLEOTIDE SEQUENCE [LARGE SCALE GENOMIC DNA]</scope>
    <source>
        <strain evidence="3">cv. UVA1</strain>
    </source>
</reference>
<accession>A0A5A7PJN9</accession>
<dbReference type="Proteomes" id="UP000325081">
    <property type="component" value="Unassembled WGS sequence"/>
</dbReference>
<dbReference type="AlphaFoldDB" id="A0A5A7PJN9"/>
<organism evidence="2 3">
    <name type="scientific">Striga asiatica</name>
    <name type="common">Asiatic witchweed</name>
    <name type="synonym">Buchnera asiatica</name>
    <dbReference type="NCBI Taxonomy" id="4170"/>
    <lineage>
        <taxon>Eukaryota</taxon>
        <taxon>Viridiplantae</taxon>
        <taxon>Streptophyta</taxon>
        <taxon>Embryophyta</taxon>
        <taxon>Tracheophyta</taxon>
        <taxon>Spermatophyta</taxon>
        <taxon>Magnoliopsida</taxon>
        <taxon>eudicotyledons</taxon>
        <taxon>Gunneridae</taxon>
        <taxon>Pentapetalae</taxon>
        <taxon>asterids</taxon>
        <taxon>lamiids</taxon>
        <taxon>Lamiales</taxon>
        <taxon>Orobanchaceae</taxon>
        <taxon>Buchnereae</taxon>
        <taxon>Striga</taxon>
    </lineage>
</organism>
<dbReference type="EMBL" id="BKCP01004639">
    <property type="protein sequence ID" value="GER32836.1"/>
    <property type="molecule type" value="Genomic_DNA"/>
</dbReference>
<feature type="transmembrane region" description="Helical" evidence="1">
    <location>
        <begin position="144"/>
        <end position="164"/>
    </location>
</feature>
<evidence type="ECO:0000313" key="3">
    <source>
        <dbReference type="Proteomes" id="UP000325081"/>
    </source>
</evidence>
<keyword evidence="1" id="KW-1133">Transmembrane helix</keyword>
<evidence type="ECO:0000313" key="2">
    <source>
        <dbReference type="EMBL" id="GER32836.1"/>
    </source>
</evidence>
<keyword evidence="1" id="KW-0812">Transmembrane</keyword>
<dbReference type="OrthoDB" id="1093005at2759"/>
<comment type="caution">
    <text evidence="2">The sequence shown here is derived from an EMBL/GenBank/DDBJ whole genome shotgun (WGS) entry which is preliminary data.</text>
</comment>
<gene>
    <name evidence="2" type="ORF">STAS_08933</name>
</gene>
<keyword evidence="3" id="KW-1185">Reference proteome</keyword>